<dbReference type="InterPro" id="IPR034088">
    <property type="entry name" value="Pla_a_1-like"/>
</dbReference>
<dbReference type="Proteomes" id="UP001370490">
    <property type="component" value="Unassembled WGS sequence"/>
</dbReference>
<gene>
    <name evidence="6" type="ORF">RJ641_000948</name>
</gene>
<dbReference type="SMART" id="SM00856">
    <property type="entry name" value="PMEI"/>
    <property type="match status" value="1"/>
</dbReference>
<dbReference type="InterPro" id="IPR035513">
    <property type="entry name" value="Invertase/methylesterase_inhib"/>
</dbReference>
<dbReference type="PANTHER" id="PTHR35357:SF17">
    <property type="entry name" value="PECTINESTERASE INHIBITOR 12"/>
    <property type="match status" value="1"/>
</dbReference>
<evidence type="ECO:0000256" key="1">
    <source>
        <dbReference type="ARBA" id="ARBA00022729"/>
    </source>
</evidence>
<dbReference type="FunFam" id="1.20.140.40:FF:000002">
    <property type="entry name" value="Putative invertase inhibitor"/>
    <property type="match status" value="1"/>
</dbReference>
<keyword evidence="7" id="KW-1185">Reference proteome</keyword>
<evidence type="ECO:0000259" key="5">
    <source>
        <dbReference type="SMART" id="SM00856"/>
    </source>
</evidence>
<accession>A0AAN8ZWA0</accession>
<dbReference type="InterPro" id="IPR006501">
    <property type="entry name" value="Pectinesterase_inhib_dom"/>
</dbReference>
<reference evidence="6 7" key="1">
    <citation type="submission" date="2023-12" db="EMBL/GenBank/DDBJ databases">
        <title>A high-quality genome assembly for Dillenia turbinata (Dilleniales).</title>
        <authorList>
            <person name="Chanderbali A."/>
        </authorList>
    </citation>
    <scope>NUCLEOTIDE SEQUENCE [LARGE SCALE GENOMIC DNA]</scope>
    <source>
        <strain evidence="6">LSX21</strain>
        <tissue evidence="6">Leaf</tissue>
    </source>
</reference>
<dbReference type="AlphaFoldDB" id="A0AAN8ZWA0"/>
<dbReference type="PANTHER" id="PTHR35357">
    <property type="entry name" value="OS02G0537100 PROTEIN"/>
    <property type="match status" value="1"/>
</dbReference>
<keyword evidence="2" id="KW-1015">Disulfide bond</keyword>
<evidence type="ECO:0000256" key="2">
    <source>
        <dbReference type="ARBA" id="ARBA00023157"/>
    </source>
</evidence>
<evidence type="ECO:0000313" key="7">
    <source>
        <dbReference type="Proteomes" id="UP001370490"/>
    </source>
</evidence>
<protein>
    <submittedName>
        <fullName evidence="6">Pectinesterase inhibitor domain</fullName>
    </submittedName>
</protein>
<keyword evidence="1 4" id="KW-0732">Signal</keyword>
<feature type="domain" description="Pectinesterase inhibitor" evidence="5">
    <location>
        <begin position="30"/>
        <end position="176"/>
    </location>
</feature>
<dbReference type="Gene3D" id="1.20.140.40">
    <property type="entry name" value="Invertase/pectin methylesterase inhibitor family protein"/>
    <property type="match status" value="1"/>
</dbReference>
<feature type="signal peptide" evidence="4">
    <location>
        <begin position="1"/>
        <end position="29"/>
    </location>
</feature>
<proteinExistence type="inferred from homology"/>
<comment type="caution">
    <text evidence="6">The sequence shown here is derived from an EMBL/GenBank/DDBJ whole genome shotgun (WGS) entry which is preliminary data.</text>
</comment>
<feature type="chain" id="PRO_5043049006" evidence="4">
    <location>
        <begin position="30"/>
        <end position="201"/>
    </location>
</feature>
<dbReference type="GO" id="GO:0005576">
    <property type="term" value="C:extracellular region"/>
    <property type="evidence" value="ECO:0007669"/>
    <property type="project" value="UniProtKB-ARBA"/>
</dbReference>
<evidence type="ECO:0000313" key="6">
    <source>
        <dbReference type="EMBL" id="KAK6947475.1"/>
    </source>
</evidence>
<sequence>MHQCFSLSSSSLLLFFFLNLQQNPYLINAVVPNLVDKTCKKCINLTVCYDFCLTSLQAVPISNYSNLPGLALIAMELAIKNCTNTISTIKKLIRSKSFDLQSLEDCLELYSDASIALEDSIRGFLSEHYESVIRWLRGTMVAATACEERFLVAGNTSPLITENYCLFQLTDIANCITMLLSRGLMSKPVSTLSDGRGVGET</sequence>
<dbReference type="Pfam" id="PF04043">
    <property type="entry name" value="PMEI"/>
    <property type="match status" value="1"/>
</dbReference>
<dbReference type="EMBL" id="JBAMMX010000001">
    <property type="protein sequence ID" value="KAK6947475.1"/>
    <property type="molecule type" value="Genomic_DNA"/>
</dbReference>
<name>A0AAN8ZWA0_9MAGN</name>
<dbReference type="SUPFAM" id="SSF101148">
    <property type="entry name" value="Plant invertase/pectin methylesterase inhibitor"/>
    <property type="match status" value="1"/>
</dbReference>
<organism evidence="6 7">
    <name type="scientific">Dillenia turbinata</name>
    <dbReference type="NCBI Taxonomy" id="194707"/>
    <lineage>
        <taxon>Eukaryota</taxon>
        <taxon>Viridiplantae</taxon>
        <taxon>Streptophyta</taxon>
        <taxon>Embryophyta</taxon>
        <taxon>Tracheophyta</taxon>
        <taxon>Spermatophyta</taxon>
        <taxon>Magnoliopsida</taxon>
        <taxon>eudicotyledons</taxon>
        <taxon>Gunneridae</taxon>
        <taxon>Pentapetalae</taxon>
        <taxon>Dilleniales</taxon>
        <taxon>Dilleniaceae</taxon>
        <taxon>Dillenia</taxon>
    </lineage>
</organism>
<dbReference type="CDD" id="cd15795">
    <property type="entry name" value="PMEI-Pla_a_1_like"/>
    <property type="match status" value="1"/>
</dbReference>
<dbReference type="GO" id="GO:0004857">
    <property type="term" value="F:enzyme inhibitor activity"/>
    <property type="evidence" value="ECO:0007669"/>
    <property type="project" value="InterPro"/>
</dbReference>
<comment type="similarity">
    <text evidence="3">Belongs to the PMEI family.</text>
</comment>
<dbReference type="NCBIfam" id="TIGR01614">
    <property type="entry name" value="PME_inhib"/>
    <property type="match status" value="1"/>
</dbReference>
<evidence type="ECO:0000256" key="3">
    <source>
        <dbReference type="ARBA" id="ARBA00038471"/>
    </source>
</evidence>
<evidence type="ECO:0000256" key="4">
    <source>
        <dbReference type="SAM" id="SignalP"/>
    </source>
</evidence>